<evidence type="ECO:0000256" key="3">
    <source>
        <dbReference type="ARBA" id="ARBA00022692"/>
    </source>
</evidence>
<feature type="transmembrane region" description="Helical" evidence="13">
    <location>
        <begin position="699"/>
        <end position="721"/>
    </location>
</feature>
<evidence type="ECO:0000256" key="2">
    <source>
        <dbReference type="ARBA" id="ARBA00022475"/>
    </source>
</evidence>
<dbReference type="GO" id="GO:0005509">
    <property type="term" value="F:calcium ion binding"/>
    <property type="evidence" value="ECO:0007669"/>
    <property type="project" value="UniProtKB-UniRule"/>
</dbReference>
<keyword evidence="2" id="KW-1003">Cell membrane</keyword>
<feature type="domain" description="Cadherin" evidence="15">
    <location>
        <begin position="242"/>
        <end position="349"/>
    </location>
</feature>
<feature type="chain" id="PRO_5034275896" evidence="14">
    <location>
        <begin position="18"/>
        <end position="1154"/>
    </location>
</feature>
<dbReference type="PANTHER" id="PTHR24028:SF41">
    <property type="entry name" value="PROTOCADHERIN-17"/>
    <property type="match status" value="1"/>
</dbReference>
<feature type="domain" description="Cadherin" evidence="15">
    <location>
        <begin position="17"/>
        <end position="130"/>
    </location>
</feature>
<evidence type="ECO:0000259" key="15">
    <source>
        <dbReference type="PROSITE" id="PS50268"/>
    </source>
</evidence>
<reference evidence="16" key="2">
    <citation type="submission" date="2025-09" db="UniProtKB">
        <authorList>
            <consortium name="Ensembl"/>
        </authorList>
    </citation>
    <scope>IDENTIFICATION</scope>
</reference>
<dbReference type="FunFam" id="2.60.40.60:FF:000121">
    <property type="entry name" value="Protocadherin 17"/>
    <property type="match status" value="1"/>
</dbReference>
<evidence type="ECO:0000256" key="12">
    <source>
        <dbReference type="SAM" id="MobiDB-lite"/>
    </source>
</evidence>
<dbReference type="FunFam" id="2.60.40.60:FF:000042">
    <property type="entry name" value="protocadherin-19 isoform X1"/>
    <property type="match status" value="1"/>
</dbReference>
<feature type="domain" description="Cadherin" evidence="15">
    <location>
        <begin position="131"/>
        <end position="241"/>
    </location>
</feature>
<dbReference type="KEGG" id="vko:123032406"/>
<keyword evidence="3 13" id="KW-0812">Transmembrane</keyword>
<dbReference type="PRINTS" id="PR00205">
    <property type="entry name" value="CADHERIN"/>
</dbReference>
<keyword evidence="6 11" id="KW-0106">Calcium</keyword>
<dbReference type="Pfam" id="PF08266">
    <property type="entry name" value="Cadherin_2"/>
    <property type="match status" value="1"/>
</dbReference>
<feature type="domain" description="Cadherin" evidence="15">
    <location>
        <begin position="463"/>
        <end position="572"/>
    </location>
</feature>
<feature type="signal peptide" evidence="14">
    <location>
        <begin position="1"/>
        <end position="17"/>
    </location>
</feature>
<accession>A0A8D2Q4X3</accession>
<dbReference type="FunFam" id="2.60.40.60:FF:000007">
    <property type="entry name" value="Protocadherin alpha 2"/>
    <property type="match status" value="1"/>
</dbReference>
<dbReference type="GO" id="GO:0007156">
    <property type="term" value="P:homophilic cell adhesion via plasma membrane adhesion molecules"/>
    <property type="evidence" value="ECO:0007669"/>
    <property type="project" value="InterPro"/>
</dbReference>
<dbReference type="OMA" id="CYVPDRI"/>
<evidence type="ECO:0000313" key="16">
    <source>
        <dbReference type="Ensembl" id="ENSVKKP00000019095.1"/>
    </source>
</evidence>
<dbReference type="FunFam" id="2.60.40.60:FF:000001">
    <property type="entry name" value="Protocadherin alpha 2"/>
    <property type="match status" value="1"/>
</dbReference>
<feature type="compositionally biased region" description="Polar residues" evidence="12">
    <location>
        <begin position="1061"/>
        <end position="1082"/>
    </location>
</feature>
<evidence type="ECO:0000313" key="17">
    <source>
        <dbReference type="Proteomes" id="UP000694545"/>
    </source>
</evidence>
<keyword evidence="8 13" id="KW-1133">Transmembrane helix</keyword>
<dbReference type="InterPro" id="IPR013164">
    <property type="entry name" value="Cadherin_N"/>
</dbReference>
<evidence type="ECO:0000256" key="6">
    <source>
        <dbReference type="ARBA" id="ARBA00022837"/>
    </source>
</evidence>
<dbReference type="AlphaFoldDB" id="A0A8D2Q4X3"/>
<dbReference type="PROSITE" id="PS00232">
    <property type="entry name" value="CADHERIN_1"/>
    <property type="match status" value="3"/>
</dbReference>
<evidence type="ECO:0000256" key="1">
    <source>
        <dbReference type="ARBA" id="ARBA00004251"/>
    </source>
</evidence>
<keyword evidence="5" id="KW-0677">Repeat</keyword>
<evidence type="ECO:0000256" key="4">
    <source>
        <dbReference type="ARBA" id="ARBA00022729"/>
    </source>
</evidence>
<dbReference type="SUPFAM" id="SSF49313">
    <property type="entry name" value="Cadherin-like"/>
    <property type="match status" value="6"/>
</dbReference>
<evidence type="ECO:0000256" key="13">
    <source>
        <dbReference type="SAM" id="Phobius"/>
    </source>
</evidence>
<proteinExistence type="predicted"/>
<evidence type="ECO:0000256" key="14">
    <source>
        <dbReference type="SAM" id="SignalP"/>
    </source>
</evidence>
<evidence type="ECO:0000256" key="11">
    <source>
        <dbReference type="PROSITE-ProRule" id="PRU00043"/>
    </source>
</evidence>
<dbReference type="CTD" id="27253"/>
<dbReference type="InterPro" id="IPR015919">
    <property type="entry name" value="Cadherin-like_sf"/>
</dbReference>
<dbReference type="SMART" id="SM00112">
    <property type="entry name" value="CA"/>
    <property type="match status" value="6"/>
</dbReference>
<dbReference type="InterPro" id="IPR050174">
    <property type="entry name" value="Protocadherin/Cadherin-CA"/>
</dbReference>
<keyword evidence="4 14" id="KW-0732">Signal</keyword>
<feature type="region of interest" description="Disordered" evidence="12">
    <location>
        <begin position="865"/>
        <end position="903"/>
    </location>
</feature>
<dbReference type="Pfam" id="PF00028">
    <property type="entry name" value="Cadherin"/>
    <property type="match status" value="5"/>
</dbReference>
<keyword evidence="7" id="KW-0130">Cell adhesion</keyword>
<evidence type="ECO:0000256" key="10">
    <source>
        <dbReference type="ARBA" id="ARBA00023180"/>
    </source>
</evidence>
<feature type="compositionally biased region" description="Basic and acidic residues" evidence="12">
    <location>
        <begin position="874"/>
        <end position="889"/>
    </location>
</feature>
<dbReference type="PANTHER" id="PTHR24028">
    <property type="entry name" value="CADHERIN-87A"/>
    <property type="match status" value="1"/>
</dbReference>
<dbReference type="GeneID" id="123032406"/>
<evidence type="ECO:0000256" key="9">
    <source>
        <dbReference type="ARBA" id="ARBA00023136"/>
    </source>
</evidence>
<dbReference type="CDD" id="cd11304">
    <property type="entry name" value="Cadherin_repeat"/>
    <property type="match status" value="6"/>
</dbReference>
<evidence type="ECO:0000256" key="7">
    <source>
        <dbReference type="ARBA" id="ARBA00022889"/>
    </source>
</evidence>
<dbReference type="PROSITE" id="PS50268">
    <property type="entry name" value="CADHERIN_2"/>
    <property type="match status" value="6"/>
</dbReference>
<feature type="region of interest" description="Disordered" evidence="12">
    <location>
        <begin position="1053"/>
        <end position="1086"/>
    </location>
</feature>
<feature type="domain" description="Cadherin" evidence="15">
    <location>
        <begin position="578"/>
        <end position="671"/>
    </location>
</feature>
<comment type="subcellular location">
    <subcellularLocation>
        <location evidence="1">Cell membrane</location>
        <topology evidence="1">Single-pass type I membrane protein</topology>
    </subcellularLocation>
</comment>
<evidence type="ECO:0000256" key="5">
    <source>
        <dbReference type="ARBA" id="ARBA00022737"/>
    </source>
</evidence>
<sequence length="1154" mass="126135">MYLSAWCFVLCWAPALTLKNLNYSVPEEQGAGTVIGNIGRDARLQPGLPSVERPRGGAKSTFRVLENSAPHLLDVDADSGLLYTKQRLDREALCRRSAKCQLSLEVFANDQEICMIKVEIQDLNDNAPAFPADQVDLDISENAAPGTRFPLASAHDPDAGENGLRTYLLTRDDYGLFALDVKARGDGTKFPELVVQKPLDREEQSHHALVLTALDGGDPPRSGTVQLNVRLIDSNDNSPVFEAASYVVELLENAPLGTTVIDLNATDADEGTNGEVLYSFSGYTPERVRELFSIDPQTGLIRVKGNLDYEEGALIEIDVQARDLGPNPIPAHCKVTVRLVDQNDNAPSIGFVSVRQGALSEAAPPGTVIALVRVTDRDSGKNGQLQCRVQGDSSGGDGAVPFTLEENYDNLYTVVTDRPLDREVQDEYNVTILARDGGVPPRNSTKSFTVKVLDENDNPPRFSKSLYVLQVPENNIPGEYLGSVLAKDPDLGQNGTVSYSILPGHVGDVSIYTYVSVNPTNGAIYALRSFNYEQTKHFEFHVLAKDSGSPHRESNATVRVTVLDVNDNAPLIVLPALINDTAELQVPRNAGVGYPVGTVRALDSDFGESGRLTYEIVEGNEEHLFEMDPTSGEIRTLHPYWEELSPVAELVVKVSDHGKPSLSAVAKLIVRSSAGPLPEAGEPQVNGEQHRRPHWDLSLPLIVTLSTVSIILLAAMITIAVKCKRENKEIRTYNCRIAEYSHPQLGGGKGKKKKISKNDIMLVPSEGEDSRGPLNVMNVVSSPSLATSPMYFDYQTRLPLSSPRSEVMYLKPASNNLTVPQGHVGCHTSFTGQGTNVTEAPPSRMSIIQTDNFPAEPNYMGTRQQFVQSSSTFKDPERASLRDSGHGDSDQADSDQDTNKGSCCDMSVREALKMKTTSTKSQPLEQEQEECVNCTDECRVLGHSDRCWMPQFPTANQAENADYRTNLFVPTVEANVETETYETVNPTGKKTFCTFGKDKREHTILIANVKPYLKAKRALSPLLQEVPSASSSPTKTCIEPCTSTKGPLESCEAKTGPLADPNSQYVTATDSPYLSPSKQSGSAPFLSSDPMARVFAEVHSRVSRDPTEMDSVLEQIERSNRELGRESVDAEEVVREIDKLLQDCRGNDPVAVRK</sequence>
<dbReference type="RefSeq" id="XP_044304204.1">
    <property type="nucleotide sequence ID" value="XM_044448269.1"/>
</dbReference>
<dbReference type="InterPro" id="IPR002126">
    <property type="entry name" value="Cadherin-like_dom"/>
</dbReference>
<dbReference type="Proteomes" id="UP000694545">
    <property type="component" value="Unplaced"/>
</dbReference>
<dbReference type="OrthoDB" id="6252479at2759"/>
<keyword evidence="10" id="KW-0325">Glycoprotein</keyword>
<dbReference type="FunFam" id="2.60.40.60:FF:000002">
    <property type="entry name" value="Protocadherin alpha 2"/>
    <property type="match status" value="1"/>
</dbReference>
<dbReference type="Ensembl" id="ENSVKKT00000019567.1">
    <property type="protein sequence ID" value="ENSVKKP00000019095.1"/>
    <property type="gene ID" value="ENSVKKG00000012990.1"/>
</dbReference>
<keyword evidence="17" id="KW-1185">Reference proteome</keyword>
<feature type="domain" description="Cadherin" evidence="15">
    <location>
        <begin position="351"/>
        <end position="462"/>
    </location>
</feature>
<dbReference type="Gene3D" id="2.60.40.60">
    <property type="entry name" value="Cadherins"/>
    <property type="match status" value="6"/>
</dbReference>
<reference evidence="16" key="1">
    <citation type="submission" date="2025-08" db="UniProtKB">
        <authorList>
            <consortium name="Ensembl"/>
        </authorList>
    </citation>
    <scope>IDENTIFICATION</scope>
</reference>
<dbReference type="GO" id="GO:0005886">
    <property type="term" value="C:plasma membrane"/>
    <property type="evidence" value="ECO:0007669"/>
    <property type="project" value="UniProtKB-SubCell"/>
</dbReference>
<name>A0A8D2Q4X3_VARKO</name>
<dbReference type="FunFam" id="2.60.40.60:FF:000105">
    <property type="entry name" value="Protocadherin 17"/>
    <property type="match status" value="1"/>
</dbReference>
<protein>
    <submittedName>
        <fullName evidence="16">Protocadherin 17</fullName>
    </submittedName>
</protein>
<organism evidence="16 17">
    <name type="scientific">Varanus komodoensis</name>
    <name type="common">Komodo dragon</name>
    <dbReference type="NCBI Taxonomy" id="61221"/>
    <lineage>
        <taxon>Eukaryota</taxon>
        <taxon>Metazoa</taxon>
        <taxon>Chordata</taxon>
        <taxon>Craniata</taxon>
        <taxon>Vertebrata</taxon>
        <taxon>Euteleostomi</taxon>
        <taxon>Lepidosauria</taxon>
        <taxon>Squamata</taxon>
        <taxon>Bifurcata</taxon>
        <taxon>Unidentata</taxon>
        <taxon>Episquamata</taxon>
        <taxon>Toxicofera</taxon>
        <taxon>Anguimorpha</taxon>
        <taxon>Paleoanguimorpha</taxon>
        <taxon>Varanoidea</taxon>
        <taxon>Varanidae</taxon>
        <taxon>Varanus</taxon>
    </lineage>
</organism>
<evidence type="ECO:0000256" key="8">
    <source>
        <dbReference type="ARBA" id="ARBA00022989"/>
    </source>
</evidence>
<keyword evidence="9 13" id="KW-0472">Membrane</keyword>
<gene>
    <name evidence="16" type="primary">PCDH17</name>
</gene>
<dbReference type="InterPro" id="IPR020894">
    <property type="entry name" value="Cadherin_CS"/>
</dbReference>